<evidence type="ECO:0000313" key="10">
    <source>
        <dbReference type="Proteomes" id="UP001278050"/>
    </source>
</evidence>
<dbReference type="RefSeq" id="WP_074681697.1">
    <property type="nucleotide sequence ID" value="NZ_CBCSET010000008.1"/>
</dbReference>
<dbReference type="OrthoDB" id="6999246at2"/>
<evidence type="ECO:0000313" key="8">
    <source>
        <dbReference type="EMBL" id="SDF62530.1"/>
    </source>
</evidence>
<keyword evidence="2" id="KW-0645">Protease</keyword>
<dbReference type="Pfam" id="PF01343">
    <property type="entry name" value="Peptidase_S49"/>
    <property type="match status" value="1"/>
</dbReference>
<accession>A0A1G7MN25</accession>
<keyword evidence="4" id="KW-0720">Serine protease</keyword>
<dbReference type="PANTHER" id="PTHR33209">
    <property type="entry name" value="PROTEASE 4"/>
    <property type="match status" value="1"/>
</dbReference>
<dbReference type="EMBL" id="FNAE01000009">
    <property type="protein sequence ID" value="SDF62530.1"/>
    <property type="molecule type" value="Genomic_DNA"/>
</dbReference>
<comment type="similarity">
    <text evidence="1">Belongs to the peptidase S49 family.</text>
</comment>
<feature type="compositionally biased region" description="Low complexity" evidence="5">
    <location>
        <begin position="315"/>
        <end position="329"/>
    </location>
</feature>
<reference evidence="7 10" key="2">
    <citation type="submission" date="2023-11" db="EMBL/GenBank/DDBJ databases">
        <title>MicrobeMod: A computational toolkit for identifying prokaryotic methylation and restriction-modification with nanopore sequencing.</title>
        <authorList>
            <person name="Crits-Christoph A."/>
            <person name="Kang S.C."/>
            <person name="Lee H."/>
            <person name="Ostrov N."/>
        </authorList>
    </citation>
    <scope>NUCLEOTIDE SEQUENCE [LARGE SCALE GENOMIC DNA]</scope>
    <source>
        <strain evidence="7 10">ATCC BAA-571</strain>
    </source>
</reference>
<keyword evidence="10" id="KW-1185">Reference proteome</keyword>
<feature type="region of interest" description="Disordered" evidence="5">
    <location>
        <begin position="308"/>
        <end position="329"/>
    </location>
</feature>
<dbReference type="GO" id="GO:0006508">
    <property type="term" value="P:proteolysis"/>
    <property type="evidence" value="ECO:0007669"/>
    <property type="project" value="UniProtKB-KW"/>
</dbReference>
<feature type="domain" description="Peptidase S49" evidence="6">
    <location>
        <begin position="149"/>
        <end position="293"/>
    </location>
</feature>
<dbReference type="EMBL" id="JAWXXP010000001">
    <property type="protein sequence ID" value="MDX5994937.1"/>
    <property type="molecule type" value="Genomic_DNA"/>
</dbReference>
<dbReference type="Proteomes" id="UP000182413">
    <property type="component" value="Unassembled WGS sequence"/>
</dbReference>
<dbReference type="AlphaFoldDB" id="A0A1G7MN25"/>
<protein>
    <submittedName>
        <fullName evidence="8">Peptidase family S49</fullName>
    </submittedName>
    <submittedName>
        <fullName evidence="7">S49 family peptidase</fullName>
    </submittedName>
</protein>
<gene>
    <name evidence="8" type="ORF">SAMN05216575_10982</name>
    <name evidence="7" type="ORF">SIM71_22970</name>
</gene>
<evidence type="ECO:0000313" key="7">
    <source>
        <dbReference type="EMBL" id="MDX5994937.1"/>
    </source>
</evidence>
<dbReference type="CDD" id="cd07022">
    <property type="entry name" value="S49_Sppa_36K_type"/>
    <property type="match status" value="1"/>
</dbReference>
<dbReference type="PANTHER" id="PTHR33209:SF1">
    <property type="entry name" value="PEPTIDASE S49 DOMAIN-CONTAINING PROTEIN"/>
    <property type="match status" value="1"/>
</dbReference>
<dbReference type="GO" id="GO:0008236">
    <property type="term" value="F:serine-type peptidase activity"/>
    <property type="evidence" value="ECO:0007669"/>
    <property type="project" value="UniProtKB-KW"/>
</dbReference>
<evidence type="ECO:0000256" key="1">
    <source>
        <dbReference type="ARBA" id="ARBA00008683"/>
    </source>
</evidence>
<proteinExistence type="inferred from homology"/>
<dbReference type="InterPro" id="IPR029045">
    <property type="entry name" value="ClpP/crotonase-like_dom_sf"/>
</dbReference>
<evidence type="ECO:0000259" key="6">
    <source>
        <dbReference type="Pfam" id="PF01343"/>
    </source>
</evidence>
<dbReference type="Proteomes" id="UP001278050">
    <property type="component" value="Unassembled WGS sequence"/>
</dbReference>
<dbReference type="Gene3D" id="6.20.330.10">
    <property type="match status" value="1"/>
</dbReference>
<reference evidence="8 9" key="1">
    <citation type="submission" date="2016-10" db="EMBL/GenBank/DDBJ databases">
        <authorList>
            <person name="de Groot N.N."/>
        </authorList>
    </citation>
    <scope>NUCLEOTIDE SEQUENCE [LARGE SCALE GENOMIC DNA]</scope>
    <source>
        <strain evidence="8 9">JCM 10630</strain>
    </source>
</reference>
<sequence length="438" mass="46346">MNYPQIASRVLNTPLLLEPAYARVFFSALGSRLNITELKDEQGAIDMGQKLRVDARTYNKTRTNSWGFEEILFQVVDGIALLDVKGTLAHKSGYLKPYSGMTGYDGIINRFAMMLAESDVKGVLMDMHTPGGEVSGCFDTADRLRQLAQQAGKPLWAMACDSACSAGMALASAADRRLITQTGYVGSVGVVMAHASYENYLEQEGIKVTLIHSGARKVDGNPYEDLPEEVLSRFQTDTDALRQQFAELVARNLGISSEAVLATEAAVFRGQAAIDVGFADALVNGHEAVAEFSEYLSTPGRVTTLGVKRMAGDNPAPTAEAAPPAQAASPAPATIDAAATASAERTRVQGILQHAEAEGRGKLANHLAFNTSMSVDEAGTMLAAAEKEQGATLDASTALDKMMANEEQPNLTSGGGDAKPNQAQAIVGNWAKATGAKV</sequence>
<evidence type="ECO:0000256" key="2">
    <source>
        <dbReference type="ARBA" id="ARBA00022670"/>
    </source>
</evidence>
<dbReference type="InterPro" id="IPR033855">
    <property type="entry name" value="Protein_C"/>
</dbReference>
<dbReference type="InterPro" id="IPR002142">
    <property type="entry name" value="Peptidase_S49"/>
</dbReference>
<dbReference type="SUPFAM" id="SSF52096">
    <property type="entry name" value="ClpP/crotonase"/>
    <property type="match status" value="1"/>
</dbReference>
<evidence type="ECO:0000256" key="5">
    <source>
        <dbReference type="SAM" id="MobiDB-lite"/>
    </source>
</evidence>
<organism evidence="8 9">
    <name type="scientific">Ectopseudomonas alcaliphila</name>
    <dbReference type="NCBI Taxonomy" id="101564"/>
    <lineage>
        <taxon>Bacteria</taxon>
        <taxon>Pseudomonadati</taxon>
        <taxon>Pseudomonadota</taxon>
        <taxon>Gammaproteobacteria</taxon>
        <taxon>Pseudomonadales</taxon>
        <taxon>Pseudomonadaceae</taxon>
        <taxon>Ectopseudomonas</taxon>
    </lineage>
</organism>
<dbReference type="Gene3D" id="3.90.226.10">
    <property type="entry name" value="2-enoyl-CoA Hydratase, Chain A, domain 1"/>
    <property type="match status" value="1"/>
</dbReference>
<evidence type="ECO:0000256" key="3">
    <source>
        <dbReference type="ARBA" id="ARBA00022801"/>
    </source>
</evidence>
<evidence type="ECO:0000313" key="9">
    <source>
        <dbReference type="Proteomes" id="UP000182413"/>
    </source>
</evidence>
<name>A0A1G7MN25_9GAMM</name>
<keyword evidence="3" id="KW-0378">Hydrolase</keyword>
<evidence type="ECO:0000256" key="4">
    <source>
        <dbReference type="ARBA" id="ARBA00022825"/>
    </source>
</evidence>